<feature type="domain" description="Helix-turn-helix" evidence="1">
    <location>
        <begin position="18"/>
        <end position="65"/>
    </location>
</feature>
<comment type="caution">
    <text evidence="2">The sequence shown here is derived from an EMBL/GenBank/DDBJ whole genome shotgun (WGS) entry which is preliminary data.</text>
</comment>
<evidence type="ECO:0000259" key="1">
    <source>
        <dbReference type="Pfam" id="PF12728"/>
    </source>
</evidence>
<evidence type="ECO:0000313" key="3">
    <source>
        <dbReference type="Proteomes" id="UP000568380"/>
    </source>
</evidence>
<dbReference type="SUPFAM" id="SSF46955">
    <property type="entry name" value="Putative DNA-binding domain"/>
    <property type="match status" value="1"/>
</dbReference>
<keyword evidence="2" id="KW-0238">DNA-binding</keyword>
<organism evidence="2 3">
    <name type="scientific">Nonomuraea endophytica</name>
    <dbReference type="NCBI Taxonomy" id="714136"/>
    <lineage>
        <taxon>Bacteria</taxon>
        <taxon>Bacillati</taxon>
        <taxon>Actinomycetota</taxon>
        <taxon>Actinomycetes</taxon>
        <taxon>Streptosporangiales</taxon>
        <taxon>Streptosporangiaceae</taxon>
        <taxon>Nonomuraea</taxon>
    </lineage>
</organism>
<dbReference type="Pfam" id="PF12728">
    <property type="entry name" value="HTH_17"/>
    <property type="match status" value="1"/>
</dbReference>
<name>A0A7W8EEW1_9ACTN</name>
<dbReference type="Proteomes" id="UP000568380">
    <property type="component" value="Unassembled WGS sequence"/>
</dbReference>
<dbReference type="RefSeq" id="WP_184958985.1">
    <property type="nucleotide sequence ID" value="NZ_JACHIN010000001.1"/>
</dbReference>
<evidence type="ECO:0000313" key="2">
    <source>
        <dbReference type="EMBL" id="MBB5075837.1"/>
    </source>
</evidence>
<accession>A0A7W8EEW1</accession>
<gene>
    <name evidence="2" type="ORF">HNR40_001283</name>
</gene>
<sequence length="74" mass="8436">MAIRKTSIKEPSGPLPGTPEVADYLGIPQKTLVQWRWRGVGPRYIKVGRHIRYRWVDIEKWLDQHQGGGADVVA</sequence>
<dbReference type="InterPro" id="IPR041657">
    <property type="entry name" value="HTH_17"/>
</dbReference>
<dbReference type="InterPro" id="IPR009061">
    <property type="entry name" value="DNA-bd_dom_put_sf"/>
</dbReference>
<dbReference type="AlphaFoldDB" id="A0A7W8EEW1"/>
<protein>
    <submittedName>
        <fullName evidence="2">Putative DNA-binding transcriptional regulator AlpA</fullName>
    </submittedName>
</protein>
<reference evidence="2 3" key="1">
    <citation type="submission" date="2020-08" db="EMBL/GenBank/DDBJ databases">
        <title>Genomic Encyclopedia of Type Strains, Phase IV (KMG-IV): sequencing the most valuable type-strain genomes for metagenomic binning, comparative biology and taxonomic classification.</title>
        <authorList>
            <person name="Goeker M."/>
        </authorList>
    </citation>
    <scope>NUCLEOTIDE SEQUENCE [LARGE SCALE GENOMIC DNA]</scope>
    <source>
        <strain evidence="2 3">DSM 45385</strain>
    </source>
</reference>
<keyword evidence="3" id="KW-1185">Reference proteome</keyword>
<proteinExistence type="predicted"/>
<dbReference type="GO" id="GO:0003677">
    <property type="term" value="F:DNA binding"/>
    <property type="evidence" value="ECO:0007669"/>
    <property type="project" value="UniProtKB-KW"/>
</dbReference>
<dbReference type="EMBL" id="JACHIN010000001">
    <property type="protein sequence ID" value="MBB5075837.1"/>
    <property type="molecule type" value="Genomic_DNA"/>
</dbReference>